<gene>
    <name evidence="1" type="ORF">NQ318_008827</name>
</gene>
<accession>A0AAV8ZC27</accession>
<dbReference type="PANTHER" id="PTHR35450:SF2">
    <property type="entry name" value="REVERSE TRANSCRIPTASE DOMAIN-CONTAINING PROTEIN"/>
    <property type="match status" value="1"/>
</dbReference>
<dbReference type="EMBL" id="JAPWTK010000006">
    <property type="protein sequence ID" value="KAJ8961147.1"/>
    <property type="molecule type" value="Genomic_DNA"/>
</dbReference>
<dbReference type="PANTHER" id="PTHR35450">
    <property type="entry name" value="REVERSE TRANSCRIPTASE DOMAIN-CONTAINING PROTEIN"/>
    <property type="match status" value="1"/>
</dbReference>
<dbReference type="AlphaFoldDB" id="A0AAV8ZC27"/>
<evidence type="ECO:0000313" key="2">
    <source>
        <dbReference type="Proteomes" id="UP001162162"/>
    </source>
</evidence>
<sequence>MYWDRLIITDRTVDFNRPDIVLINKEQRRGIIIDIAVPLTHNIQKTEREKIAKYENLSIERKCLWKLEKVETYALVISAEGVLTTRFAKNIAALGLSYNIIPNGQKAVIPKDYLMKHNGNHLQVNNYSLCTTPQQNVLDLRTLPRESMRSRIL</sequence>
<keyword evidence="2" id="KW-1185">Reference proteome</keyword>
<proteinExistence type="predicted"/>
<name>A0AAV8ZC27_9CUCU</name>
<reference evidence="1" key="1">
    <citation type="journal article" date="2023" name="Insect Mol. Biol.">
        <title>Genome sequencing provides insights into the evolution of gene families encoding plant cell wall-degrading enzymes in longhorned beetles.</title>
        <authorList>
            <person name="Shin N.R."/>
            <person name="Okamura Y."/>
            <person name="Kirsch R."/>
            <person name="Pauchet Y."/>
        </authorList>
    </citation>
    <scope>NUCLEOTIDE SEQUENCE</scope>
    <source>
        <strain evidence="1">AMC_N1</strain>
    </source>
</reference>
<protein>
    <submittedName>
        <fullName evidence="1">Uncharacterized protein</fullName>
    </submittedName>
</protein>
<organism evidence="1 2">
    <name type="scientific">Aromia moschata</name>
    <dbReference type="NCBI Taxonomy" id="1265417"/>
    <lineage>
        <taxon>Eukaryota</taxon>
        <taxon>Metazoa</taxon>
        <taxon>Ecdysozoa</taxon>
        <taxon>Arthropoda</taxon>
        <taxon>Hexapoda</taxon>
        <taxon>Insecta</taxon>
        <taxon>Pterygota</taxon>
        <taxon>Neoptera</taxon>
        <taxon>Endopterygota</taxon>
        <taxon>Coleoptera</taxon>
        <taxon>Polyphaga</taxon>
        <taxon>Cucujiformia</taxon>
        <taxon>Chrysomeloidea</taxon>
        <taxon>Cerambycidae</taxon>
        <taxon>Cerambycinae</taxon>
        <taxon>Callichromatini</taxon>
        <taxon>Aromia</taxon>
    </lineage>
</organism>
<dbReference type="Proteomes" id="UP001162162">
    <property type="component" value="Unassembled WGS sequence"/>
</dbReference>
<comment type="caution">
    <text evidence="1">The sequence shown here is derived from an EMBL/GenBank/DDBJ whole genome shotgun (WGS) entry which is preliminary data.</text>
</comment>
<evidence type="ECO:0000313" key="1">
    <source>
        <dbReference type="EMBL" id="KAJ8961147.1"/>
    </source>
</evidence>